<gene>
    <name evidence="1" type="ORF">ACFFJ8_09695</name>
</gene>
<dbReference type="Proteomes" id="UP001589818">
    <property type="component" value="Unassembled WGS sequence"/>
</dbReference>
<protein>
    <submittedName>
        <fullName evidence="1">Uncharacterized protein</fullName>
    </submittedName>
</protein>
<evidence type="ECO:0000313" key="2">
    <source>
        <dbReference type="Proteomes" id="UP001589818"/>
    </source>
</evidence>
<name>A0ABV6J865_9BACL</name>
<sequence length="128" mass="14254">MKRRVYPEVSFSWIGCLAEGLMGIRPNASTRTLNTCPRLTAQTPDAALRGIPLFDGEVHLQHRGLRSSRLDNHTGGPLNWNAAFPGMHEVLYVDGKEVRANTYMDNDKPYSAVMVCVNQGSARIIEVR</sequence>
<dbReference type="RefSeq" id="WP_204819709.1">
    <property type="nucleotide sequence ID" value="NZ_JANHOF010000006.1"/>
</dbReference>
<keyword evidence="2" id="KW-1185">Reference proteome</keyword>
<proteinExistence type="predicted"/>
<comment type="caution">
    <text evidence="1">The sequence shown here is derived from an EMBL/GenBank/DDBJ whole genome shotgun (WGS) entry which is preliminary data.</text>
</comment>
<evidence type="ECO:0000313" key="1">
    <source>
        <dbReference type="EMBL" id="MFC0391649.1"/>
    </source>
</evidence>
<organism evidence="1 2">
    <name type="scientific">Paenibacillus mendelii</name>
    <dbReference type="NCBI Taxonomy" id="206163"/>
    <lineage>
        <taxon>Bacteria</taxon>
        <taxon>Bacillati</taxon>
        <taxon>Bacillota</taxon>
        <taxon>Bacilli</taxon>
        <taxon>Bacillales</taxon>
        <taxon>Paenibacillaceae</taxon>
        <taxon>Paenibacillus</taxon>
    </lineage>
</organism>
<dbReference type="EMBL" id="JBHLVF010000011">
    <property type="protein sequence ID" value="MFC0391649.1"/>
    <property type="molecule type" value="Genomic_DNA"/>
</dbReference>
<accession>A0ABV6J865</accession>
<reference evidence="1 2" key="1">
    <citation type="submission" date="2024-09" db="EMBL/GenBank/DDBJ databases">
        <authorList>
            <person name="Sun Q."/>
            <person name="Mori K."/>
        </authorList>
    </citation>
    <scope>NUCLEOTIDE SEQUENCE [LARGE SCALE GENOMIC DNA]</scope>
    <source>
        <strain evidence="1 2">CCM 4839</strain>
    </source>
</reference>